<keyword evidence="1" id="KW-0472">Membrane</keyword>
<keyword evidence="1" id="KW-1133">Transmembrane helix</keyword>
<protein>
    <submittedName>
        <fullName evidence="2">Uncharacterized protein</fullName>
    </submittedName>
</protein>
<comment type="caution">
    <text evidence="2">The sequence shown here is derived from an EMBL/GenBank/DDBJ whole genome shotgun (WGS) entry which is preliminary data.</text>
</comment>
<dbReference type="Proteomes" id="UP001295684">
    <property type="component" value="Unassembled WGS sequence"/>
</dbReference>
<sequence>MIKIGKITTFFYFPLETELVALLERKQWDKLRYQNSRYESSSIQISKIKYRARRTKLASPISLSFYFFSFKSWIIIYGC</sequence>
<evidence type="ECO:0000313" key="2">
    <source>
        <dbReference type="EMBL" id="CAI2360450.1"/>
    </source>
</evidence>
<reference evidence="2" key="1">
    <citation type="submission" date="2023-07" db="EMBL/GenBank/DDBJ databases">
        <authorList>
            <consortium name="AG Swart"/>
            <person name="Singh M."/>
            <person name="Singh A."/>
            <person name="Seah K."/>
            <person name="Emmerich C."/>
        </authorList>
    </citation>
    <scope>NUCLEOTIDE SEQUENCE</scope>
    <source>
        <strain evidence="2">DP1</strain>
    </source>
</reference>
<accession>A0AAD1X7L9</accession>
<dbReference type="EMBL" id="CAMPGE010001650">
    <property type="protein sequence ID" value="CAI2360450.1"/>
    <property type="molecule type" value="Genomic_DNA"/>
</dbReference>
<name>A0AAD1X7L9_EUPCR</name>
<evidence type="ECO:0000313" key="3">
    <source>
        <dbReference type="Proteomes" id="UP001295684"/>
    </source>
</evidence>
<feature type="transmembrane region" description="Helical" evidence="1">
    <location>
        <begin position="57"/>
        <end position="76"/>
    </location>
</feature>
<dbReference type="AlphaFoldDB" id="A0AAD1X7L9"/>
<organism evidence="2 3">
    <name type="scientific">Euplotes crassus</name>
    <dbReference type="NCBI Taxonomy" id="5936"/>
    <lineage>
        <taxon>Eukaryota</taxon>
        <taxon>Sar</taxon>
        <taxon>Alveolata</taxon>
        <taxon>Ciliophora</taxon>
        <taxon>Intramacronucleata</taxon>
        <taxon>Spirotrichea</taxon>
        <taxon>Hypotrichia</taxon>
        <taxon>Euplotida</taxon>
        <taxon>Euplotidae</taxon>
        <taxon>Moneuplotes</taxon>
    </lineage>
</organism>
<gene>
    <name evidence="2" type="ORF">ECRASSUSDP1_LOCUS1754</name>
</gene>
<keyword evidence="3" id="KW-1185">Reference proteome</keyword>
<proteinExistence type="predicted"/>
<keyword evidence="1" id="KW-0812">Transmembrane</keyword>
<evidence type="ECO:0000256" key="1">
    <source>
        <dbReference type="SAM" id="Phobius"/>
    </source>
</evidence>